<dbReference type="InterPro" id="IPR039426">
    <property type="entry name" value="TonB-dep_rcpt-like"/>
</dbReference>
<dbReference type="EMBL" id="BMER01000005">
    <property type="protein sequence ID" value="GGG99548.1"/>
    <property type="molecule type" value="Genomic_DNA"/>
</dbReference>
<dbReference type="InterPro" id="IPR023996">
    <property type="entry name" value="TonB-dep_OMP_SusC/RagA"/>
</dbReference>
<dbReference type="InterPro" id="IPR011662">
    <property type="entry name" value="Secretin/TonB_short_N"/>
</dbReference>
<dbReference type="PROSITE" id="PS00018">
    <property type="entry name" value="EF_HAND_1"/>
    <property type="match status" value="1"/>
</dbReference>
<evidence type="ECO:0000256" key="10">
    <source>
        <dbReference type="PROSITE-ProRule" id="PRU01360"/>
    </source>
</evidence>
<evidence type="ECO:0000256" key="3">
    <source>
        <dbReference type="ARBA" id="ARBA00022452"/>
    </source>
</evidence>
<keyword evidence="4" id="KW-0410">Iron transport</keyword>
<feature type="chain" id="PRO_5037471182" evidence="12">
    <location>
        <begin position="18"/>
        <end position="1102"/>
    </location>
</feature>
<dbReference type="Gene3D" id="2.40.170.20">
    <property type="entry name" value="TonB-dependent receptor, beta-barrel domain"/>
    <property type="match status" value="1"/>
</dbReference>
<dbReference type="Pfam" id="PF13715">
    <property type="entry name" value="CarbopepD_reg_2"/>
    <property type="match status" value="1"/>
</dbReference>
<evidence type="ECO:0000259" key="13">
    <source>
        <dbReference type="SMART" id="SM00965"/>
    </source>
</evidence>
<comment type="caution">
    <text evidence="14">The sequence shown here is derived from an EMBL/GenBank/DDBJ whole genome shotgun (WGS) entry which is preliminary data.</text>
</comment>
<organism evidence="14 15">
    <name type="scientific">Parapedobacter pyrenivorans</name>
    <dbReference type="NCBI Taxonomy" id="1305674"/>
    <lineage>
        <taxon>Bacteria</taxon>
        <taxon>Pseudomonadati</taxon>
        <taxon>Bacteroidota</taxon>
        <taxon>Sphingobacteriia</taxon>
        <taxon>Sphingobacteriales</taxon>
        <taxon>Sphingobacteriaceae</taxon>
        <taxon>Parapedobacter</taxon>
    </lineage>
</organism>
<dbReference type="SUPFAM" id="SSF56935">
    <property type="entry name" value="Porins"/>
    <property type="match status" value="1"/>
</dbReference>
<dbReference type="InterPro" id="IPR037066">
    <property type="entry name" value="Plug_dom_sf"/>
</dbReference>
<keyword evidence="6" id="KW-0408">Iron</keyword>
<dbReference type="InterPro" id="IPR012910">
    <property type="entry name" value="Plug_dom"/>
</dbReference>
<feature type="domain" description="Secretin/TonB short N-terminal" evidence="13">
    <location>
        <begin position="45"/>
        <end position="96"/>
    </location>
</feature>
<dbReference type="InterPro" id="IPR036942">
    <property type="entry name" value="Beta-barrel_TonB_sf"/>
</dbReference>
<evidence type="ECO:0000256" key="7">
    <source>
        <dbReference type="ARBA" id="ARBA00023077"/>
    </source>
</evidence>
<dbReference type="Pfam" id="PF00593">
    <property type="entry name" value="TonB_dep_Rec_b-barrel"/>
    <property type="match status" value="1"/>
</dbReference>
<dbReference type="Proteomes" id="UP000660862">
    <property type="component" value="Unassembled WGS sequence"/>
</dbReference>
<proteinExistence type="inferred from homology"/>
<evidence type="ECO:0000256" key="8">
    <source>
        <dbReference type="ARBA" id="ARBA00023136"/>
    </source>
</evidence>
<dbReference type="SUPFAM" id="SSF49464">
    <property type="entry name" value="Carboxypeptidase regulatory domain-like"/>
    <property type="match status" value="1"/>
</dbReference>
<dbReference type="SMART" id="SM00965">
    <property type="entry name" value="STN"/>
    <property type="match status" value="1"/>
</dbReference>
<keyword evidence="8 10" id="KW-0472">Membrane</keyword>
<reference evidence="14" key="1">
    <citation type="journal article" date="2014" name="Int. J. Syst. Evol. Microbiol.">
        <title>Complete genome sequence of Corynebacterium casei LMG S-19264T (=DSM 44701T), isolated from a smear-ripened cheese.</title>
        <authorList>
            <consortium name="US DOE Joint Genome Institute (JGI-PGF)"/>
            <person name="Walter F."/>
            <person name="Albersmeier A."/>
            <person name="Kalinowski J."/>
            <person name="Ruckert C."/>
        </authorList>
    </citation>
    <scope>NUCLEOTIDE SEQUENCE</scope>
    <source>
        <strain evidence="14">CGMCC 1.12195</strain>
    </source>
</reference>
<evidence type="ECO:0000256" key="6">
    <source>
        <dbReference type="ARBA" id="ARBA00023004"/>
    </source>
</evidence>
<evidence type="ECO:0000256" key="5">
    <source>
        <dbReference type="ARBA" id="ARBA00022692"/>
    </source>
</evidence>
<keyword evidence="5 10" id="KW-0812">Transmembrane</keyword>
<gene>
    <name evidence="14" type="ORF">GCM10007415_39180</name>
</gene>
<dbReference type="GO" id="GO:0006826">
    <property type="term" value="P:iron ion transport"/>
    <property type="evidence" value="ECO:0007669"/>
    <property type="project" value="UniProtKB-KW"/>
</dbReference>
<dbReference type="InterPro" id="IPR023997">
    <property type="entry name" value="TonB-dep_OMP_SusC/RagA_CS"/>
</dbReference>
<dbReference type="NCBIfam" id="TIGR04057">
    <property type="entry name" value="SusC_RagA_signa"/>
    <property type="match status" value="1"/>
</dbReference>
<dbReference type="Pfam" id="PF07715">
    <property type="entry name" value="Plug"/>
    <property type="match status" value="1"/>
</dbReference>
<accession>A0A917I0P9</accession>
<comment type="similarity">
    <text evidence="10 11">Belongs to the TonB-dependent receptor family.</text>
</comment>
<keyword evidence="9 10" id="KW-0998">Cell outer membrane</keyword>
<evidence type="ECO:0000256" key="11">
    <source>
        <dbReference type="RuleBase" id="RU003357"/>
    </source>
</evidence>
<dbReference type="InterPro" id="IPR018247">
    <property type="entry name" value="EF_Hand_1_Ca_BS"/>
</dbReference>
<dbReference type="RefSeq" id="WP_188507796.1">
    <property type="nucleotide sequence ID" value="NZ_BMER01000005.1"/>
</dbReference>
<dbReference type="Pfam" id="PF07660">
    <property type="entry name" value="STN"/>
    <property type="match status" value="1"/>
</dbReference>
<sequence>MKIVCFVMLVTALHVHAVSLAQITIKEQAAPLEQVFNEIRKQSGFNILFVPELLDRAKPVTLNLKDASLQQALAECLDGQGLAYRIVDNNVVIMRQRADNVQTKFTGRVTDEQGRPLIGATVRGKAVGSTATQTGRDGTFELPLTEVPDILVFSMLGFETLELPVGNQTEMKAVLKASNTGLDEIVVVGYGVQRKSDVNAAIVSVKPDQLVKTGNPSLAQMLEGRAAGLTVMENSAQPGGGTTLLIRGAASVGAGNDPLIVIDGFPVSNNNTEPRSGNRYSMGSRNILNTINPNDIASVEILKDVSATAIYGARAANGVILITTKRGAANTVRFEYAGDYTVQQIAKRPELLSARELKTETNRYLHEEYLLANKIYPYGGTDPSVVSPFIPRYSEADIAATGAGTDWYSTIMQQGLVNQHNASLTAGTDKIKLMLSGNYFDQQGVLRTSGLRRYSARLNLDHQVTRWLDYGVSLLGSKIHNKNAALGGGMNENSGIIQSAMIYSPMIGTQRQANGEYLINPTQALIPNPLSFLDVIDFSDNTRWLMNSFAKAQIDPYAAVKVSVGFDNDRGIRKNYLPKTFMYGKGQNGVANINEIEKTDYLFEATFNYNRRFNDDRNSLSGVLGYSYQHFNNEGLILYAYDFFTDAFLFNKMSVGEGLAGIDSYRGTSVLASYFGRVQYGINDRYLFTVTARVDGSDKFGANNKYGFFPSAAFAWRLVDEPFMQDATGVSDLKLRVSAGQTGNSNIGNNAYEYYDASGRNYIFSGLENTGVNLSQLANPNLKWETTTEYNLGVDYGFFKNRLSGSVDVFYKEIHDLLGSRRLMSSSIVGSVPANLGRTQSKGLEIAVNSVNIDGPFTWNTSFNLTSFRDKWLERSPDVILAPYQSAKDPIRAIFEFIPEGIIQPGETVAHMPQAVPGMMKIRDVDGDGKINVNDMVLVGSNDPKFTMGLGNQFAYKGFDLQVFFYAALGAKRWSHLNFWYGAQNELLKIKDGNNFLTTIKDRWAHDNTSAETPGGFRNPYLLDGNYGHEDGAYLRLRNVTLGYDLKQQFAGLKGISNLRIYVTGQNLFTITKFSGLDPQIEDSSAPYPLQRAFSLGLNLTL</sequence>
<keyword evidence="2 10" id="KW-0813">Transport</keyword>
<dbReference type="GO" id="GO:0009279">
    <property type="term" value="C:cell outer membrane"/>
    <property type="evidence" value="ECO:0007669"/>
    <property type="project" value="UniProtKB-SubCell"/>
</dbReference>
<name>A0A917I0P9_9SPHI</name>
<evidence type="ECO:0000313" key="14">
    <source>
        <dbReference type="EMBL" id="GGG99548.1"/>
    </source>
</evidence>
<dbReference type="AlphaFoldDB" id="A0A917I0P9"/>
<protein>
    <submittedName>
        <fullName evidence="14">SusC/RagA family TonB-linked outer membrane protein</fullName>
    </submittedName>
</protein>
<evidence type="ECO:0000256" key="12">
    <source>
        <dbReference type="SAM" id="SignalP"/>
    </source>
</evidence>
<dbReference type="Gene3D" id="3.55.50.30">
    <property type="match status" value="1"/>
</dbReference>
<evidence type="ECO:0000256" key="9">
    <source>
        <dbReference type="ARBA" id="ARBA00023237"/>
    </source>
</evidence>
<dbReference type="InterPro" id="IPR008969">
    <property type="entry name" value="CarboxyPept-like_regulatory"/>
</dbReference>
<keyword evidence="7 11" id="KW-0798">TonB box</keyword>
<dbReference type="Gene3D" id="2.170.130.10">
    <property type="entry name" value="TonB-dependent receptor, plug domain"/>
    <property type="match status" value="1"/>
</dbReference>
<evidence type="ECO:0000256" key="1">
    <source>
        <dbReference type="ARBA" id="ARBA00004571"/>
    </source>
</evidence>
<keyword evidence="12" id="KW-0732">Signal</keyword>
<keyword evidence="3 10" id="KW-1134">Transmembrane beta strand</keyword>
<keyword evidence="15" id="KW-1185">Reference proteome</keyword>
<evidence type="ECO:0000313" key="15">
    <source>
        <dbReference type="Proteomes" id="UP000660862"/>
    </source>
</evidence>
<dbReference type="NCBIfam" id="TIGR04056">
    <property type="entry name" value="OMP_RagA_SusC"/>
    <property type="match status" value="1"/>
</dbReference>
<evidence type="ECO:0000256" key="4">
    <source>
        <dbReference type="ARBA" id="ARBA00022496"/>
    </source>
</evidence>
<feature type="signal peptide" evidence="12">
    <location>
        <begin position="1"/>
        <end position="17"/>
    </location>
</feature>
<keyword evidence="4" id="KW-0406">Ion transport</keyword>
<dbReference type="InterPro" id="IPR000531">
    <property type="entry name" value="Beta-barrel_TonB"/>
</dbReference>
<dbReference type="PROSITE" id="PS52016">
    <property type="entry name" value="TONB_DEPENDENT_REC_3"/>
    <property type="match status" value="1"/>
</dbReference>
<comment type="subcellular location">
    <subcellularLocation>
        <location evidence="1 10">Cell outer membrane</location>
        <topology evidence="1 10">Multi-pass membrane protein</topology>
    </subcellularLocation>
</comment>
<reference evidence="14" key="2">
    <citation type="submission" date="2020-09" db="EMBL/GenBank/DDBJ databases">
        <authorList>
            <person name="Sun Q."/>
            <person name="Zhou Y."/>
        </authorList>
    </citation>
    <scope>NUCLEOTIDE SEQUENCE</scope>
    <source>
        <strain evidence="14">CGMCC 1.12195</strain>
    </source>
</reference>
<evidence type="ECO:0000256" key="2">
    <source>
        <dbReference type="ARBA" id="ARBA00022448"/>
    </source>
</evidence>